<sequence length="70" mass="7234">MSPSSGVSEEITDLLGQISEIFRALSFHHALLIVAVAGPSGPGSLENKVAAANHPQCSLVSALFYVVEIG</sequence>
<proteinExistence type="predicted"/>
<evidence type="ECO:0000313" key="1">
    <source>
        <dbReference type="EMBL" id="GMH09273.1"/>
    </source>
</evidence>
<dbReference type="Proteomes" id="UP001279734">
    <property type="component" value="Unassembled WGS sequence"/>
</dbReference>
<dbReference type="EMBL" id="BSYO01000009">
    <property type="protein sequence ID" value="GMH09273.1"/>
    <property type="molecule type" value="Genomic_DNA"/>
</dbReference>
<name>A0AAD3SDL8_NEPGR</name>
<organism evidence="1 2">
    <name type="scientific">Nepenthes gracilis</name>
    <name type="common">Slender pitcher plant</name>
    <dbReference type="NCBI Taxonomy" id="150966"/>
    <lineage>
        <taxon>Eukaryota</taxon>
        <taxon>Viridiplantae</taxon>
        <taxon>Streptophyta</taxon>
        <taxon>Embryophyta</taxon>
        <taxon>Tracheophyta</taxon>
        <taxon>Spermatophyta</taxon>
        <taxon>Magnoliopsida</taxon>
        <taxon>eudicotyledons</taxon>
        <taxon>Gunneridae</taxon>
        <taxon>Pentapetalae</taxon>
        <taxon>Caryophyllales</taxon>
        <taxon>Nepenthaceae</taxon>
        <taxon>Nepenthes</taxon>
    </lineage>
</organism>
<protein>
    <submittedName>
        <fullName evidence="1">Uncharacterized protein</fullName>
    </submittedName>
</protein>
<evidence type="ECO:0000313" key="2">
    <source>
        <dbReference type="Proteomes" id="UP001279734"/>
    </source>
</evidence>
<gene>
    <name evidence="1" type="ORF">Nepgr_011114</name>
</gene>
<keyword evidence="2" id="KW-1185">Reference proteome</keyword>
<accession>A0AAD3SDL8</accession>
<reference evidence="1" key="1">
    <citation type="submission" date="2023-05" db="EMBL/GenBank/DDBJ databases">
        <title>Nepenthes gracilis genome sequencing.</title>
        <authorList>
            <person name="Fukushima K."/>
        </authorList>
    </citation>
    <scope>NUCLEOTIDE SEQUENCE</scope>
    <source>
        <strain evidence="1">SING2019-196</strain>
    </source>
</reference>
<dbReference type="AlphaFoldDB" id="A0AAD3SDL8"/>
<comment type="caution">
    <text evidence="1">The sequence shown here is derived from an EMBL/GenBank/DDBJ whole genome shotgun (WGS) entry which is preliminary data.</text>
</comment>